<accession>A0A9D2REU3</accession>
<dbReference type="Gene3D" id="1.20.1250.20">
    <property type="entry name" value="MFS general substrate transporter like domains"/>
    <property type="match status" value="1"/>
</dbReference>
<evidence type="ECO:0000313" key="6">
    <source>
        <dbReference type="EMBL" id="HJD43738.1"/>
    </source>
</evidence>
<comment type="caution">
    <text evidence="6">The sequence shown here is derived from an EMBL/GenBank/DDBJ whole genome shotgun (WGS) entry which is preliminary data.</text>
</comment>
<feature type="transmembrane region" description="Helical" evidence="4">
    <location>
        <begin position="144"/>
        <end position="163"/>
    </location>
</feature>
<evidence type="ECO:0000313" key="7">
    <source>
        <dbReference type="Proteomes" id="UP000823889"/>
    </source>
</evidence>
<feature type="transmembrane region" description="Helical" evidence="4">
    <location>
        <begin position="224"/>
        <end position="243"/>
    </location>
</feature>
<sequence length="402" mass="42293">MPALLSTTPHATHTAQRNLRLLVAAQSLGGAAPPIIISLGGLVGQMLTSSPALATLPVSLYNLGLALSTLPAALLMRRIGRRNAYVLGAILAIFSAGMATLGILQNSFLTFCVGTAMAGFYGACVQSYRFAASDVVSATERPKAISQIMVGGLIAAIIGPQVVIWTRDLWPTAQFAGSFVSQGALAFLALPFLFLLRLPPAQVEASADSTTARPLKVIARTPQFIVAVSAGVVSYGLMAFIMTAAPMAMVQNGFSVSQAALGIQWHVLAMFAPSFFTGLLITKFGKRTITAAGLLLIAASGIVAFGGLQLWHFWGSLILLGVGWNFGFIGATALITDVYTPAERSKVQSLNDFMVFGTVAIASFGSGQLLQHIGWALINIYMLGLIALVLLMLVWPHKTVQA</sequence>
<evidence type="ECO:0000259" key="5">
    <source>
        <dbReference type="PROSITE" id="PS50850"/>
    </source>
</evidence>
<feature type="transmembrane region" description="Helical" evidence="4">
    <location>
        <begin position="21"/>
        <end position="47"/>
    </location>
</feature>
<reference evidence="6" key="1">
    <citation type="journal article" date="2021" name="PeerJ">
        <title>Extensive microbial diversity within the chicken gut microbiome revealed by metagenomics and culture.</title>
        <authorList>
            <person name="Gilroy R."/>
            <person name="Ravi A."/>
            <person name="Getino M."/>
            <person name="Pursley I."/>
            <person name="Horton D.L."/>
            <person name="Alikhan N.F."/>
            <person name="Baker D."/>
            <person name="Gharbi K."/>
            <person name="Hall N."/>
            <person name="Watson M."/>
            <person name="Adriaenssens E.M."/>
            <person name="Foster-Nyarko E."/>
            <person name="Jarju S."/>
            <person name="Secka A."/>
            <person name="Antonio M."/>
            <person name="Oren A."/>
            <person name="Chaudhuri R.R."/>
            <person name="La Ragione R."/>
            <person name="Hildebrand F."/>
            <person name="Pallen M.J."/>
        </authorList>
    </citation>
    <scope>NUCLEOTIDE SEQUENCE</scope>
    <source>
        <strain evidence="6">9264</strain>
    </source>
</reference>
<dbReference type="Pfam" id="PF07690">
    <property type="entry name" value="MFS_1"/>
    <property type="match status" value="1"/>
</dbReference>
<evidence type="ECO:0000256" key="4">
    <source>
        <dbReference type="SAM" id="Phobius"/>
    </source>
</evidence>
<name>A0A9D2REU3_9BURK</name>
<dbReference type="PANTHER" id="PTHR23534">
    <property type="entry name" value="MFS PERMEASE"/>
    <property type="match status" value="1"/>
</dbReference>
<feature type="transmembrane region" description="Helical" evidence="4">
    <location>
        <begin position="59"/>
        <end position="76"/>
    </location>
</feature>
<feature type="transmembrane region" description="Helical" evidence="4">
    <location>
        <begin position="350"/>
        <end position="367"/>
    </location>
</feature>
<dbReference type="InterPro" id="IPR011701">
    <property type="entry name" value="MFS"/>
</dbReference>
<feature type="transmembrane region" description="Helical" evidence="4">
    <location>
        <begin position="373"/>
        <end position="395"/>
    </location>
</feature>
<dbReference type="AlphaFoldDB" id="A0A9D2REU3"/>
<keyword evidence="3 4" id="KW-0472">Membrane</keyword>
<feature type="transmembrane region" description="Helical" evidence="4">
    <location>
        <begin position="83"/>
        <end position="102"/>
    </location>
</feature>
<dbReference type="InterPro" id="IPR020846">
    <property type="entry name" value="MFS_dom"/>
</dbReference>
<dbReference type="SUPFAM" id="SSF103473">
    <property type="entry name" value="MFS general substrate transporter"/>
    <property type="match status" value="1"/>
</dbReference>
<feature type="transmembrane region" description="Helical" evidence="4">
    <location>
        <begin position="263"/>
        <end position="282"/>
    </location>
</feature>
<evidence type="ECO:0000256" key="3">
    <source>
        <dbReference type="ARBA" id="ARBA00023136"/>
    </source>
</evidence>
<dbReference type="Proteomes" id="UP000823889">
    <property type="component" value="Unassembled WGS sequence"/>
</dbReference>
<feature type="transmembrane region" description="Helical" evidence="4">
    <location>
        <begin position="175"/>
        <end position="196"/>
    </location>
</feature>
<organism evidence="6 7">
    <name type="scientific">Candidatus Paenalcaligenes intestinipullorum</name>
    <dbReference type="NCBI Taxonomy" id="2838718"/>
    <lineage>
        <taxon>Bacteria</taxon>
        <taxon>Pseudomonadati</taxon>
        <taxon>Pseudomonadota</taxon>
        <taxon>Betaproteobacteria</taxon>
        <taxon>Burkholderiales</taxon>
        <taxon>Alcaligenaceae</taxon>
        <taxon>Paenalcaligenes</taxon>
    </lineage>
</organism>
<keyword evidence="1 4" id="KW-0812">Transmembrane</keyword>
<keyword evidence="2 4" id="KW-1133">Transmembrane helix</keyword>
<reference evidence="6" key="2">
    <citation type="submission" date="2021-04" db="EMBL/GenBank/DDBJ databases">
        <authorList>
            <person name="Gilroy R."/>
        </authorList>
    </citation>
    <scope>NUCLEOTIDE SEQUENCE</scope>
    <source>
        <strain evidence="6">9264</strain>
    </source>
</reference>
<proteinExistence type="predicted"/>
<protein>
    <submittedName>
        <fullName evidence="6">MFS transporter</fullName>
    </submittedName>
</protein>
<dbReference type="InterPro" id="IPR036259">
    <property type="entry name" value="MFS_trans_sf"/>
</dbReference>
<feature type="transmembrane region" description="Helical" evidence="4">
    <location>
        <begin position="317"/>
        <end position="338"/>
    </location>
</feature>
<gene>
    <name evidence="6" type="ORF">H9906_01745</name>
</gene>
<evidence type="ECO:0000256" key="2">
    <source>
        <dbReference type="ARBA" id="ARBA00022989"/>
    </source>
</evidence>
<feature type="domain" description="Major facilitator superfamily (MFS) profile" evidence="5">
    <location>
        <begin position="215"/>
        <end position="402"/>
    </location>
</feature>
<dbReference type="GO" id="GO:0022857">
    <property type="term" value="F:transmembrane transporter activity"/>
    <property type="evidence" value="ECO:0007669"/>
    <property type="project" value="InterPro"/>
</dbReference>
<evidence type="ECO:0000256" key="1">
    <source>
        <dbReference type="ARBA" id="ARBA00022692"/>
    </source>
</evidence>
<dbReference type="PANTHER" id="PTHR23534:SF1">
    <property type="entry name" value="MAJOR FACILITATOR SUPERFAMILY PROTEIN"/>
    <property type="match status" value="1"/>
</dbReference>
<feature type="transmembrane region" description="Helical" evidence="4">
    <location>
        <begin position="108"/>
        <end position="132"/>
    </location>
</feature>
<feature type="transmembrane region" description="Helical" evidence="4">
    <location>
        <begin position="289"/>
        <end position="311"/>
    </location>
</feature>
<dbReference type="PROSITE" id="PS50850">
    <property type="entry name" value="MFS"/>
    <property type="match status" value="1"/>
</dbReference>
<dbReference type="EMBL" id="DWUQ01000034">
    <property type="protein sequence ID" value="HJD43738.1"/>
    <property type="molecule type" value="Genomic_DNA"/>
</dbReference>